<evidence type="ECO:0000313" key="5">
    <source>
        <dbReference type="EMBL" id="MFC6907103.1"/>
    </source>
</evidence>
<feature type="binding site" evidence="4">
    <location>
        <position position="50"/>
    </location>
    <ligand>
        <name>pyruvate</name>
        <dbReference type="ChEBI" id="CHEBI:15361"/>
    </ligand>
</feature>
<feature type="binding site" evidence="4">
    <location>
        <position position="208"/>
    </location>
    <ligand>
        <name>pyruvate</name>
        <dbReference type="ChEBI" id="CHEBI:15361"/>
    </ligand>
</feature>
<dbReference type="AlphaFoldDB" id="A0ABD5V682"/>
<keyword evidence="2" id="KW-0704">Schiff base</keyword>
<dbReference type="Proteomes" id="UP001596312">
    <property type="component" value="Unassembled WGS sequence"/>
</dbReference>
<dbReference type="InterPro" id="IPR013785">
    <property type="entry name" value="Aldolase_TIM"/>
</dbReference>
<dbReference type="PRINTS" id="PR00146">
    <property type="entry name" value="DHPICSNTHASE"/>
</dbReference>
<dbReference type="PANTHER" id="PTHR42849">
    <property type="entry name" value="N-ACETYLNEURAMINATE LYASE"/>
    <property type="match status" value="1"/>
</dbReference>
<feature type="active site" description="Schiff-base intermediate with substrate" evidence="3">
    <location>
        <position position="166"/>
    </location>
</feature>
<dbReference type="PIRSF" id="PIRSF001365">
    <property type="entry name" value="DHDPS"/>
    <property type="match status" value="1"/>
</dbReference>
<dbReference type="SUPFAM" id="SSF51569">
    <property type="entry name" value="Aldolase"/>
    <property type="match status" value="1"/>
</dbReference>
<protein>
    <submittedName>
        <fullName evidence="5">Dihydrodipicolinate synthase family protein</fullName>
    </submittedName>
</protein>
<comment type="caution">
    <text evidence="5">The sequence shown here is derived from an EMBL/GenBank/DDBJ whole genome shotgun (WGS) entry which is preliminary data.</text>
</comment>
<organism evidence="5 6">
    <name type="scientific">Halalkalicoccus tibetensis</name>
    <dbReference type="NCBI Taxonomy" id="175632"/>
    <lineage>
        <taxon>Archaea</taxon>
        <taxon>Methanobacteriati</taxon>
        <taxon>Methanobacteriota</taxon>
        <taxon>Stenosarchaea group</taxon>
        <taxon>Halobacteria</taxon>
        <taxon>Halobacteriales</taxon>
        <taxon>Halococcaceae</taxon>
        <taxon>Halalkalicoccus</taxon>
    </lineage>
</organism>
<dbReference type="PROSITE" id="PS00665">
    <property type="entry name" value="DHDPS_1"/>
    <property type="match status" value="1"/>
</dbReference>
<dbReference type="InterPro" id="IPR002220">
    <property type="entry name" value="DapA-like"/>
</dbReference>
<gene>
    <name evidence="5" type="ORF">ACFQGH_18115</name>
</gene>
<dbReference type="EMBL" id="JBHSXQ010000007">
    <property type="protein sequence ID" value="MFC6907103.1"/>
    <property type="molecule type" value="Genomic_DNA"/>
</dbReference>
<keyword evidence="1" id="KW-0456">Lyase</keyword>
<dbReference type="CDD" id="cd00408">
    <property type="entry name" value="DHDPS-like"/>
    <property type="match status" value="1"/>
</dbReference>
<sequence length="298" mass="31873">MPLLDAASESVLCPVVSPLNDGEIDQEALARTTEFILDGGVDGMYPCGSTGEFASLTPDQRQQVIQTVSQHAGDAPVIAAAAGTSTEETLSRVEDANRAGADAAAVVAPYFHSANQAEGTLQFFEIIADQTSLPLFLYNIPMHVGTGISAQTVKTLAEHDSIQGMKDTSGDFLYFLRVDKLTPDEFLLFQGFDSLLVPSLRTGSNGGIHALANVIPEVFSEIVECAHTERGMYLQQEAVAPLLELCLEYGIAPAMKTALVHQDVIPTDDVKTPLVPLSSEEKSEIHDAVDHAQGMLMD</sequence>
<dbReference type="InterPro" id="IPR020625">
    <property type="entry name" value="Schiff_base-form_aldolases_AS"/>
</dbReference>
<dbReference type="Gene3D" id="3.20.20.70">
    <property type="entry name" value="Aldolase class I"/>
    <property type="match status" value="1"/>
</dbReference>
<accession>A0ABD5V682</accession>
<dbReference type="PROSITE" id="PS00666">
    <property type="entry name" value="DHDPS_2"/>
    <property type="match status" value="1"/>
</dbReference>
<reference evidence="5 6" key="1">
    <citation type="journal article" date="2019" name="Int. J. Syst. Evol. Microbiol.">
        <title>The Global Catalogue of Microorganisms (GCM) 10K type strain sequencing project: providing services to taxonomists for standard genome sequencing and annotation.</title>
        <authorList>
            <consortium name="The Broad Institute Genomics Platform"/>
            <consortium name="The Broad Institute Genome Sequencing Center for Infectious Disease"/>
            <person name="Wu L."/>
            <person name="Ma J."/>
        </authorList>
    </citation>
    <scope>NUCLEOTIDE SEQUENCE [LARGE SCALE GENOMIC DNA]</scope>
    <source>
        <strain evidence="5 6">CGMCC 1.3240</strain>
    </source>
</reference>
<feature type="active site" description="Proton donor/acceptor" evidence="3">
    <location>
        <position position="138"/>
    </location>
</feature>
<evidence type="ECO:0000256" key="1">
    <source>
        <dbReference type="ARBA" id="ARBA00023239"/>
    </source>
</evidence>
<dbReference type="SMART" id="SM01130">
    <property type="entry name" value="DHDPS"/>
    <property type="match status" value="1"/>
</dbReference>
<proteinExistence type="predicted"/>
<name>A0ABD5V682_9EURY</name>
<dbReference type="InterPro" id="IPR020624">
    <property type="entry name" value="Schiff_base-form_aldolases_CS"/>
</dbReference>
<evidence type="ECO:0000256" key="4">
    <source>
        <dbReference type="PIRSR" id="PIRSR001365-2"/>
    </source>
</evidence>
<dbReference type="Pfam" id="PF00701">
    <property type="entry name" value="DHDPS"/>
    <property type="match status" value="1"/>
</dbReference>
<dbReference type="RefSeq" id="WP_340605691.1">
    <property type="nucleotide sequence ID" value="NZ_JBBMXV010000007.1"/>
</dbReference>
<evidence type="ECO:0000256" key="2">
    <source>
        <dbReference type="ARBA" id="ARBA00023270"/>
    </source>
</evidence>
<dbReference type="PANTHER" id="PTHR42849:SF1">
    <property type="entry name" value="N-ACETYLNEURAMINATE LYASE"/>
    <property type="match status" value="1"/>
</dbReference>
<keyword evidence="6" id="KW-1185">Reference proteome</keyword>
<dbReference type="GO" id="GO:0008675">
    <property type="term" value="F:2-dehydro-3-deoxy-phosphogluconate aldolase activity"/>
    <property type="evidence" value="ECO:0007669"/>
    <property type="project" value="UniProtKB-ARBA"/>
</dbReference>
<evidence type="ECO:0000313" key="6">
    <source>
        <dbReference type="Proteomes" id="UP001596312"/>
    </source>
</evidence>
<evidence type="ECO:0000256" key="3">
    <source>
        <dbReference type="PIRSR" id="PIRSR001365-1"/>
    </source>
</evidence>